<protein>
    <submittedName>
        <fullName evidence="3">Type 1 glutamine amidotransferase</fullName>
    </submittedName>
</protein>
<dbReference type="CDD" id="cd03134">
    <property type="entry name" value="GATase1_PfpI_like"/>
    <property type="match status" value="1"/>
</dbReference>
<evidence type="ECO:0000313" key="4">
    <source>
        <dbReference type="Proteomes" id="UP000276984"/>
    </source>
</evidence>
<name>A0A494RJG4_9CAUL</name>
<dbReference type="PROSITE" id="PS51276">
    <property type="entry name" value="PEPTIDASE_C56_PFPI"/>
    <property type="match status" value="1"/>
</dbReference>
<reference evidence="3 4" key="1">
    <citation type="submission" date="2018-10" db="EMBL/GenBank/DDBJ databases">
        <title>Complete genome sequence of Brevundimonas naejangsanensis BRV3.</title>
        <authorList>
            <person name="Berrios L."/>
            <person name="Ely B."/>
        </authorList>
    </citation>
    <scope>NUCLEOTIDE SEQUENCE [LARGE SCALE GENOMIC DNA]</scope>
    <source>
        <strain evidence="3 4">BRV3</strain>
    </source>
</reference>
<gene>
    <name evidence="3" type="ORF">D8I30_02055</name>
</gene>
<sequence length="198" mass="21229">MTQTLAGKTIAVLATDGVEQIELQEPVKALRAEGATVEVVSLEPGWIQGFDHLTPDEMIPVDKTLKATDASLYDGLVLPGGVANPDRLRIHEGALRFVRAFFDAGKPVAAICHAPWILIDAGVAEGRTLTAYKSIRTDLRNAGAEVVDREVVVDEGLVTSRSPDDLPAFNAAMIEAFAQAPRRGRRKKAVEGARPSAH</sequence>
<accession>A0A494RJG4</accession>
<dbReference type="PANTHER" id="PTHR42733:SF12">
    <property type="entry name" value="PROTEINASE"/>
    <property type="match status" value="1"/>
</dbReference>
<dbReference type="InterPro" id="IPR006286">
    <property type="entry name" value="C56_PfpI-like"/>
</dbReference>
<dbReference type="GO" id="GO:0016740">
    <property type="term" value="F:transferase activity"/>
    <property type="evidence" value="ECO:0007669"/>
    <property type="project" value="UniProtKB-KW"/>
</dbReference>
<keyword evidence="3" id="KW-0315">Glutamine amidotransferase</keyword>
<comment type="similarity">
    <text evidence="1">Belongs to the peptidase C56 family.</text>
</comment>
<dbReference type="AlphaFoldDB" id="A0A494RJG4"/>
<proteinExistence type="inferred from homology"/>
<dbReference type="PANTHER" id="PTHR42733">
    <property type="entry name" value="DJ-1 PROTEIN"/>
    <property type="match status" value="1"/>
</dbReference>
<feature type="domain" description="DJ-1/PfpI" evidence="2">
    <location>
        <begin position="8"/>
        <end position="175"/>
    </location>
</feature>
<dbReference type="InterPro" id="IPR002818">
    <property type="entry name" value="DJ-1/PfpI"/>
</dbReference>
<dbReference type="SUPFAM" id="SSF52317">
    <property type="entry name" value="Class I glutamine amidotransferase-like"/>
    <property type="match status" value="1"/>
</dbReference>
<evidence type="ECO:0000313" key="3">
    <source>
        <dbReference type="EMBL" id="AYG94102.1"/>
    </source>
</evidence>
<dbReference type="InterPro" id="IPR029062">
    <property type="entry name" value="Class_I_gatase-like"/>
</dbReference>
<dbReference type="EMBL" id="CP032707">
    <property type="protein sequence ID" value="AYG94102.1"/>
    <property type="molecule type" value="Genomic_DNA"/>
</dbReference>
<organism evidence="3 4">
    <name type="scientific">Brevundimonas naejangsanensis</name>
    <dbReference type="NCBI Taxonomy" id="588932"/>
    <lineage>
        <taxon>Bacteria</taxon>
        <taxon>Pseudomonadati</taxon>
        <taxon>Pseudomonadota</taxon>
        <taxon>Alphaproteobacteria</taxon>
        <taxon>Caulobacterales</taxon>
        <taxon>Caulobacteraceae</taxon>
        <taxon>Brevundimonas</taxon>
    </lineage>
</organism>
<dbReference type="Proteomes" id="UP000276984">
    <property type="component" value="Chromosome"/>
</dbReference>
<dbReference type="NCBIfam" id="TIGR01382">
    <property type="entry name" value="PfpI"/>
    <property type="match status" value="1"/>
</dbReference>
<dbReference type="Pfam" id="PF01965">
    <property type="entry name" value="DJ-1_PfpI"/>
    <property type="match status" value="1"/>
</dbReference>
<dbReference type="RefSeq" id="WP_121481260.1">
    <property type="nucleotide sequence ID" value="NZ_CP032707.1"/>
</dbReference>
<evidence type="ECO:0000259" key="2">
    <source>
        <dbReference type="Pfam" id="PF01965"/>
    </source>
</evidence>
<keyword evidence="4" id="KW-1185">Reference proteome</keyword>
<dbReference type="OrthoDB" id="9792284at2"/>
<dbReference type="Gene3D" id="3.40.50.880">
    <property type="match status" value="1"/>
</dbReference>
<keyword evidence="3" id="KW-0808">Transferase</keyword>
<evidence type="ECO:0000256" key="1">
    <source>
        <dbReference type="ARBA" id="ARBA00008542"/>
    </source>
</evidence>